<dbReference type="Pfam" id="PF00852">
    <property type="entry name" value="Glyco_transf_10"/>
    <property type="match status" value="1"/>
</dbReference>
<feature type="domain" description="Fucosyltransferase C-terminal" evidence="4">
    <location>
        <begin position="139"/>
        <end position="232"/>
    </location>
</feature>
<accession>A0A1C7PAH4</accession>
<organism evidence="5 6">
    <name type="scientific">Akkermansia glycaniphila</name>
    <dbReference type="NCBI Taxonomy" id="1679444"/>
    <lineage>
        <taxon>Bacteria</taxon>
        <taxon>Pseudomonadati</taxon>
        <taxon>Verrucomicrobiota</taxon>
        <taxon>Verrucomicrobiia</taxon>
        <taxon>Verrucomicrobiales</taxon>
        <taxon>Akkermansiaceae</taxon>
        <taxon>Akkermansia</taxon>
    </lineage>
</organism>
<protein>
    <submittedName>
        <fullName evidence="5">Glycosyltransferase family 10 (Fucosyltransferase) c-term</fullName>
    </submittedName>
</protein>
<dbReference type="STRING" id="1679444.PYTT_1518"/>
<evidence type="ECO:0000313" key="6">
    <source>
        <dbReference type="Proteomes" id="UP000176204"/>
    </source>
</evidence>
<dbReference type="SUPFAM" id="SSF53756">
    <property type="entry name" value="UDP-Glycosyltransferase/glycogen phosphorylase"/>
    <property type="match status" value="1"/>
</dbReference>
<dbReference type="Proteomes" id="UP000176204">
    <property type="component" value="Chromosome I"/>
</dbReference>
<dbReference type="KEGG" id="agl:PYTT_1518"/>
<evidence type="ECO:0000256" key="3">
    <source>
        <dbReference type="ARBA" id="ARBA00022679"/>
    </source>
</evidence>
<evidence type="ECO:0000256" key="2">
    <source>
        <dbReference type="ARBA" id="ARBA00022676"/>
    </source>
</evidence>
<dbReference type="GO" id="GO:0046920">
    <property type="term" value="F:alpha-(1-&gt;3)-fucosyltransferase activity"/>
    <property type="evidence" value="ECO:0007669"/>
    <property type="project" value="TreeGrafter"/>
</dbReference>
<gene>
    <name evidence="5" type="ORF">PYTT_1518</name>
</gene>
<keyword evidence="6" id="KW-1185">Reference proteome</keyword>
<dbReference type="InterPro" id="IPR038577">
    <property type="entry name" value="GT10-like_C_sf"/>
</dbReference>
<comment type="similarity">
    <text evidence="1">Belongs to the glycosyltransferase 10 family.</text>
</comment>
<reference evidence="6" key="1">
    <citation type="submission" date="2016-09" db="EMBL/GenBank/DDBJ databases">
        <authorList>
            <person name="Koehorst J."/>
        </authorList>
    </citation>
    <scope>NUCLEOTIDE SEQUENCE [LARGE SCALE GENOMIC DNA]</scope>
</reference>
<evidence type="ECO:0000259" key="4">
    <source>
        <dbReference type="Pfam" id="PF00852"/>
    </source>
</evidence>
<dbReference type="EMBL" id="LT629973">
    <property type="protein sequence ID" value="SEH89486.1"/>
    <property type="molecule type" value="Genomic_DNA"/>
</dbReference>
<keyword evidence="2 5" id="KW-0328">Glycosyltransferase</keyword>
<dbReference type="GO" id="GO:0016020">
    <property type="term" value="C:membrane"/>
    <property type="evidence" value="ECO:0007669"/>
    <property type="project" value="InterPro"/>
</dbReference>
<dbReference type="AlphaFoldDB" id="A0A1C7PAH4"/>
<dbReference type="InterPro" id="IPR001503">
    <property type="entry name" value="Glyco_trans_10"/>
</dbReference>
<dbReference type="PANTHER" id="PTHR11929">
    <property type="entry name" value="ALPHA- 1,3 -FUCOSYLTRANSFERASE"/>
    <property type="match status" value="1"/>
</dbReference>
<dbReference type="PANTHER" id="PTHR11929:SF194">
    <property type="entry name" value="ALPHA-(1,3)-FUCOSYLTRANSFERASE 10"/>
    <property type="match status" value="1"/>
</dbReference>
<keyword evidence="3 5" id="KW-0808">Transferase</keyword>
<evidence type="ECO:0000313" key="5">
    <source>
        <dbReference type="EMBL" id="SEH89486.1"/>
    </source>
</evidence>
<dbReference type="InterPro" id="IPR055270">
    <property type="entry name" value="Glyco_tran_10_C"/>
</dbReference>
<evidence type="ECO:0000256" key="1">
    <source>
        <dbReference type="ARBA" id="ARBA00008919"/>
    </source>
</evidence>
<dbReference type="Gene3D" id="3.40.50.11660">
    <property type="entry name" value="Glycosyl transferase family 10, C-terminal domain"/>
    <property type="match status" value="1"/>
</dbReference>
<sequence>MHDPNKGCPNWILEQLDGIAELAPLREASLVIGSNYGSRWRDLQGKPYILHTCEPWGRMDKRHELAAHILGYDPDGESCTRLPSWIMYLNPHRDYSAPGTVAAEEVARRRRKILAVVSDKWCPPRNMIMTAALDRGLMDSMGCWMPTHPQVRSKHAVCEMYAFVLAAENGNAQPGYTTEKIIDAINAGAIPVYWGAEQSDINPARVIDRANYGSDAAMLDHIEELSRDPEAMAAIINQPVFLPGKDPRPHIRERAREVVERMCH</sequence>
<proteinExistence type="inferred from homology"/>
<name>A0A1C7PAH4_9BACT</name>